<dbReference type="Proteomes" id="UP000641932">
    <property type="component" value="Unassembled WGS sequence"/>
</dbReference>
<feature type="region of interest" description="Disordered" evidence="3">
    <location>
        <begin position="123"/>
        <end position="143"/>
    </location>
</feature>
<keyword evidence="6" id="KW-1185">Reference proteome</keyword>
<accession>A0A917ZUJ7</accession>
<comment type="caution">
    <text evidence="5">The sequence shown here is derived from an EMBL/GenBank/DDBJ whole genome shotgun (WGS) entry which is preliminary data.</text>
</comment>
<evidence type="ECO:0000256" key="3">
    <source>
        <dbReference type="SAM" id="MobiDB-lite"/>
    </source>
</evidence>
<reference evidence="5" key="1">
    <citation type="journal article" date="2014" name="Int. J. Syst. Evol. Microbiol.">
        <title>Complete genome sequence of Corynebacterium casei LMG S-19264T (=DSM 44701T), isolated from a smear-ripened cheese.</title>
        <authorList>
            <consortium name="US DOE Joint Genome Institute (JGI-PGF)"/>
            <person name="Walter F."/>
            <person name="Albersmeier A."/>
            <person name="Kalinowski J."/>
            <person name="Ruckert C."/>
        </authorList>
    </citation>
    <scope>NUCLEOTIDE SEQUENCE</scope>
    <source>
        <strain evidence="5">CGMCC 4.7201</strain>
    </source>
</reference>
<name>A0A917ZUJ7_9ACTN</name>
<dbReference type="EMBL" id="BMMS01000019">
    <property type="protein sequence ID" value="GGO92642.1"/>
    <property type="molecule type" value="Genomic_DNA"/>
</dbReference>
<dbReference type="PANTHER" id="PTHR44591">
    <property type="entry name" value="STRESS RESPONSE REGULATOR PROTEIN 1"/>
    <property type="match status" value="1"/>
</dbReference>
<evidence type="ECO:0000256" key="2">
    <source>
        <dbReference type="PROSITE-ProRule" id="PRU00169"/>
    </source>
</evidence>
<evidence type="ECO:0000256" key="1">
    <source>
        <dbReference type="ARBA" id="ARBA00022553"/>
    </source>
</evidence>
<organism evidence="5 6">
    <name type="scientific">Wenjunlia tyrosinilytica</name>
    <dbReference type="NCBI Taxonomy" id="1544741"/>
    <lineage>
        <taxon>Bacteria</taxon>
        <taxon>Bacillati</taxon>
        <taxon>Actinomycetota</taxon>
        <taxon>Actinomycetes</taxon>
        <taxon>Kitasatosporales</taxon>
        <taxon>Streptomycetaceae</taxon>
        <taxon>Wenjunlia</taxon>
    </lineage>
</organism>
<dbReference type="InterPro" id="IPR050595">
    <property type="entry name" value="Bact_response_regulator"/>
</dbReference>
<feature type="compositionally biased region" description="Low complexity" evidence="3">
    <location>
        <begin position="132"/>
        <end position="143"/>
    </location>
</feature>
<dbReference type="Pfam" id="PF00072">
    <property type="entry name" value="Response_reg"/>
    <property type="match status" value="1"/>
</dbReference>
<protein>
    <recommendedName>
        <fullName evidence="4">Response regulatory domain-containing protein</fullName>
    </recommendedName>
</protein>
<dbReference type="PANTHER" id="PTHR44591:SF18">
    <property type="entry name" value="REGULATORY PROTEIN"/>
    <property type="match status" value="1"/>
</dbReference>
<proteinExistence type="predicted"/>
<gene>
    <name evidence="5" type="ORF">GCM10012280_43270</name>
</gene>
<evidence type="ECO:0000259" key="4">
    <source>
        <dbReference type="PROSITE" id="PS50110"/>
    </source>
</evidence>
<dbReference type="InterPro" id="IPR011006">
    <property type="entry name" value="CheY-like_superfamily"/>
</dbReference>
<evidence type="ECO:0000313" key="6">
    <source>
        <dbReference type="Proteomes" id="UP000641932"/>
    </source>
</evidence>
<dbReference type="InterPro" id="IPR001789">
    <property type="entry name" value="Sig_transdc_resp-reg_receiver"/>
</dbReference>
<dbReference type="SMART" id="SM00448">
    <property type="entry name" value="REC"/>
    <property type="match status" value="1"/>
</dbReference>
<keyword evidence="1 2" id="KW-0597">Phosphoprotein</keyword>
<reference evidence="5" key="2">
    <citation type="submission" date="2020-09" db="EMBL/GenBank/DDBJ databases">
        <authorList>
            <person name="Sun Q."/>
            <person name="Zhou Y."/>
        </authorList>
    </citation>
    <scope>NUCLEOTIDE SEQUENCE</scope>
    <source>
        <strain evidence="5">CGMCC 4.7201</strain>
    </source>
</reference>
<evidence type="ECO:0000313" key="5">
    <source>
        <dbReference type="EMBL" id="GGO92642.1"/>
    </source>
</evidence>
<sequence length="143" mass="15376">MSGRVLVVDDSKVIRQLIRVNLELEGFEVVTAADGAECLEMVQHVRPDVVTLDVVMPRLDGLRTAARLRADPATRDLRIAIVSACTQMDLERGEAAGVDAYLGKPFEPVDLVRVVRQLMHMGQQDAAEAEEPGAASASGRPGG</sequence>
<dbReference type="RefSeq" id="WP_189133423.1">
    <property type="nucleotide sequence ID" value="NZ_BMMS01000019.1"/>
</dbReference>
<feature type="modified residue" description="4-aspartylphosphate" evidence="2">
    <location>
        <position position="53"/>
    </location>
</feature>
<dbReference type="AlphaFoldDB" id="A0A917ZUJ7"/>
<dbReference type="SUPFAM" id="SSF52172">
    <property type="entry name" value="CheY-like"/>
    <property type="match status" value="1"/>
</dbReference>
<dbReference type="Gene3D" id="3.40.50.2300">
    <property type="match status" value="1"/>
</dbReference>
<dbReference type="GO" id="GO:0000160">
    <property type="term" value="P:phosphorelay signal transduction system"/>
    <property type="evidence" value="ECO:0007669"/>
    <property type="project" value="InterPro"/>
</dbReference>
<feature type="domain" description="Response regulatory" evidence="4">
    <location>
        <begin position="4"/>
        <end position="119"/>
    </location>
</feature>
<dbReference type="PROSITE" id="PS50110">
    <property type="entry name" value="RESPONSE_REGULATORY"/>
    <property type="match status" value="1"/>
</dbReference>